<dbReference type="OrthoDB" id="5666689at2"/>
<dbReference type="InterPro" id="IPR011050">
    <property type="entry name" value="Pectin_lyase_fold/virulence"/>
</dbReference>
<proteinExistence type="predicted"/>
<comment type="caution">
    <text evidence="1">The sequence shown here is derived from an EMBL/GenBank/DDBJ whole genome shotgun (WGS) entry which is preliminary data.</text>
</comment>
<dbReference type="InterPro" id="IPR012334">
    <property type="entry name" value="Pectin_lyas_fold"/>
</dbReference>
<dbReference type="AlphaFoldDB" id="A0A4U1I6F4"/>
<protein>
    <submittedName>
        <fullName evidence="1">Filamentous hemagglutinin N-terminal domain-containing protein</fullName>
    </submittedName>
</protein>
<evidence type="ECO:0000313" key="2">
    <source>
        <dbReference type="Proteomes" id="UP000305539"/>
    </source>
</evidence>
<dbReference type="EMBL" id="SWJE01000006">
    <property type="protein sequence ID" value="TKC88785.1"/>
    <property type="molecule type" value="Genomic_DNA"/>
</dbReference>
<organism evidence="1 2">
    <name type="scientific">Trinickia terrae</name>
    <dbReference type="NCBI Taxonomy" id="2571161"/>
    <lineage>
        <taxon>Bacteria</taxon>
        <taxon>Pseudomonadati</taxon>
        <taxon>Pseudomonadota</taxon>
        <taxon>Betaproteobacteria</taxon>
        <taxon>Burkholderiales</taxon>
        <taxon>Burkholderiaceae</taxon>
        <taxon>Trinickia</taxon>
    </lineage>
</organism>
<reference evidence="1 2" key="1">
    <citation type="submission" date="2019-04" db="EMBL/GenBank/DDBJ databases">
        <title>Trinickia sp. 7GSK02, isolated from subtropical forest soil.</title>
        <authorList>
            <person name="Gao Z.-H."/>
            <person name="Qiu L.-H."/>
        </authorList>
    </citation>
    <scope>NUCLEOTIDE SEQUENCE [LARGE SCALE GENOMIC DNA]</scope>
    <source>
        <strain evidence="1 2">7GSK02</strain>
    </source>
</reference>
<keyword evidence="2" id="KW-1185">Reference proteome</keyword>
<sequence length="92" mass="9881">MEGGVHTTGYWAPRNSLLFGWRLCPWPASVNISPTVPGVSQNPHRSFNFGATGTTLNGTGINARATVNQVISTNPNLIEGQLGVIGQEYTRQ</sequence>
<dbReference type="SUPFAM" id="SSF51126">
    <property type="entry name" value="Pectin lyase-like"/>
    <property type="match status" value="1"/>
</dbReference>
<gene>
    <name evidence="1" type="ORF">FAZ69_13650</name>
</gene>
<dbReference type="Gene3D" id="2.160.20.10">
    <property type="entry name" value="Single-stranded right-handed beta-helix, Pectin lyase-like"/>
    <property type="match status" value="1"/>
</dbReference>
<name>A0A4U1I6F4_9BURK</name>
<evidence type="ECO:0000313" key="1">
    <source>
        <dbReference type="EMBL" id="TKC88785.1"/>
    </source>
</evidence>
<dbReference type="Proteomes" id="UP000305539">
    <property type="component" value="Unassembled WGS sequence"/>
</dbReference>
<accession>A0A4U1I6F4</accession>